<evidence type="ECO:0000313" key="10">
    <source>
        <dbReference type="Proteomes" id="UP001180481"/>
    </source>
</evidence>
<evidence type="ECO:0000313" key="9">
    <source>
        <dbReference type="EMBL" id="WMW78164.1"/>
    </source>
</evidence>
<dbReference type="RefSeq" id="WP_309532483.1">
    <property type="nucleotide sequence ID" value="NZ_CP133721.1"/>
</dbReference>
<dbReference type="Proteomes" id="UP001180481">
    <property type="component" value="Chromosome"/>
</dbReference>
<comment type="similarity">
    <text evidence="2">Belongs to the peptidase S49 family.</text>
</comment>
<accession>A0ABY9RAH8</accession>
<dbReference type="InterPro" id="IPR002142">
    <property type="entry name" value="Peptidase_S49"/>
</dbReference>
<evidence type="ECO:0000256" key="2">
    <source>
        <dbReference type="ARBA" id="ARBA00008683"/>
    </source>
</evidence>
<protein>
    <submittedName>
        <fullName evidence="9">Signal peptide peptidase SppA</fullName>
    </submittedName>
</protein>
<dbReference type="SUPFAM" id="SSF52096">
    <property type="entry name" value="ClpP/crotonase"/>
    <property type="match status" value="2"/>
</dbReference>
<keyword evidence="4" id="KW-0378">Hydrolase</keyword>
<evidence type="ECO:0000256" key="4">
    <source>
        <dbReference type="ARBA" id="ARBA00022801"/>
    </source>
</evidence>
<comment type="subcellular location">
    <subcellularLocation>
        <location evidence="1">Membrane</location>
    </subcellularLocation>
</comment>
<dbReference type="PIRSF" id="PIRSF001217">
    <property type="entry name" value="Protease_4_SppA"/>
    <property type="match status" value="1"/>
</dbReference>
<keyword evidence="10" id="KW-1185">Reference proteome</keyword>
<reference evidence="9" key="1">
    <citation type="submission" date="2023-09" db="EMBL/GenBank/DDBJ databases">
        <title>Flavobacterium sp. 20NA77.7 isolated from freshwater.</title>
        <authorList>
            <person name="Le V."/>
            <person name="Ko S.-R."/>
            <person name="Ahn C.-Y."/>
            <person name="Oh H.-M."/>
        </authorList>
    </citation>
    <scope>NUCLEOTIDE SEQUENCE</scope>
    <source>
        <strain evidence="9">20NA77.7</strain>
    </source>
</reference>
<dbReference type="InterPro" id="IPR029045">
    <property type="entry name" value="ClpP/crotonase-like_dom_sf"/>
</dbReference>
<evidence type="ECO:0000256" key="1">
    <source>
        <dbReference type="ARBA" id="ARBA00004370"/>
    </source>
</evidence>
<feature type="domain" description="Peptidase S49" evidence="8">
    <location>
        <begin position="123"/>
        <end position="276"/>
    </location>
</feature>
<dbReference type="InterPro" id="IPR004634">
    <property type="entry name" value="Pept_S49_pIV"/>
</dbReference>
<dbReference type="PANTHER" id="PTHR33209">
    <property type="entry name" value="PROTEASE 4"/>
    <property type="match status" value="1"/>
</dbReference>
<organism evidence="9 10">
    <name type="scientific">Flavobacterium nakdongensis</name>
    <dbReference type="NCBI Taxonomy" id="3073563"/>
    <lineage>
        <taxon>Bacteria</taxon>
        <taxon>Pseudomonadati</taxon>
        <taxon>Bacteroidota</taxon>
        <taxon>Flavobacteriia</taxon>
        <taxon>Flavobacteriales</taxon>
        <taxon>Flavobacteriaceae</taxon>
        <taxon>Flavobacterium</taxon>
    </lineage>
</organism>
<dbReference type="InterPro" id="IPR047217">
    <property type="entry name" value="S49_SppA_67K_type_N"/>
</dbReference>
<keyword evidence="3" id="KW-0645">Protease</keyword>
<dbReference type="PANTHER" id="PTHR33209:SF1">
    <property type="entry name" value="PEPTIDASE S49 DOMAIN-CONTAINING PROTEIN"/>
    <property type="match status" value="1"/>
</dbReference>
<gene>
    <name evidence="9" type="primary">sppA</name>
    <name evidence="9" type="ORF">RF683_01600</name>
</gene>
<dbReference type="InterPro" id="IPR004635">
    <property type="entry name" value="Pept_S49_SppA"/>
</dbReference>
<keyword evidence="5" id="KW-0720">Serine protease</keyword>
<dbReference type="NCBIfam" id="TIGR00706">
    <property type="entry name" value="SppA_dom"/>
    <property type="match status" value="1"/>
</dbReference>
<dbReference type="InterPro" id="IPR047272">
    <property type="entry name" value="S49_SppA_C"/>
</dbReference>
<evidence type="ECO:0000256" key="7">
    <source>
        <dbReference type="SAM" id="Phobius"/>
    </source>
</evidence>
<feature type="transmembrane region" description="Helical" evidence="7">
    <location>
        <begin position="7"/>
        <end position="32"/>
    </location>
</feature>
<sequence>MNFIKNVFATVVGIFLFCVLSFFILIGIGAAFSSSEDEIKINDNSVIEIDLSKIVFDYAGQYKDESPLQTILAGKEKIGFIEVLNAIKNAKTDNKIKGISILNNQSLLGLAQSKELRDQLEDFKKSEKFVYAYANYFTQKEYYINSVANEVFVNPAGEVDLKGLGTEVLFFKNFQDKTGLKMEIIRHGKFKSAVEPFLAQGMSPENREQLTVLLNSIWKTIAKDIAKSRNITLAQLNTIADNLSARTPQMALEQKLVDKVAYEDEYHAFLKQKLKVLAKDEYEKVSITDYASKNAINVDDLTKDDIVAVIYAQGEINGGEGDVDYIGEGSINRSLKEAREDKDVKAIVLRVDSPGGSALTSELIWREIELTKKIKPVVVSMGNLAASGGYYIACGANAIFAEPTTITGSIGVFGMLPNMSEFATKMGINAEQVSTHKNANGYTPFEPISDNYKTFALEGIETIYKTFVTRVATGRKMTFAQVDAIGQGRVWTGSDALKLGLVDKIGNLEAAIKHAATLGKSNSYRVENYPEYEKNFNEFLEGLAGAKLYQSKEAMLKEELGEENYLLIDKIRKMKKRKGVQAIMPFDINF</sequence>
<evidence type="ECO:0000256" key="5">
    <source>
        <dbReference type="ARBA" id="ARBA00022825"/>
    </source>
</evidence>
<dbReference type="CDD" id="cd07023">
    <property type="entry name" value="S49_Sppa_N_C"/>
    <property type="match status" value="1"/>
</dbReference>
<feature type="domain" description="Peptidase S49" evidence="8">
    <location>
        <begin position="371"/>
        <end position="518"/>
    </location>
</feature>
<keyword evidence="7" id="KW-0812">Transmembrane</keyword>
<keyword evidence="6 7" id="KW-0472">Membrane</keyword>
<dbReference type="CDD" id="cd07018">
    <property type="entry name" value="S49_SppA_67K_type"/>
    <property type="match status" value="1"/>
</dbReference>
<name>A0ABY9RAH8_9FLAO</name>
<evidence type="ECO:0000256" key="3">
    <source>
        <dbReference type="ARBA" id="ARBA00022670"/>
    </source>
</evidence>
<dbReference type="EMBL" id="CP133721">
    <property type="protein sequence ID" value="WMW78164.1"/>
    <property type="molecule type" value="Genomic_DNA"/>
</dbReference>
<evidence type="ECO:0000259" key="8">
    <source>
        <dbReference type="Pfam" id="PF01343"/>
    </source>
</evidence>
<dbReference type="Gene3D" id="3.90.226.10">
    <property type="entry name" value="2-enoyl-CoA Hydratase, Chain A, domain 1"/>
    <property type="match status" value="3"/>
</dbReference>
<dbReference type="Pfam" id="PF01343">
    <property type="entry name" value="Peptidase_S49"/>
    <property type="match status" value="2"/>
</dbReference>
<evidence type="ECO:0000256" key="6">
    <source>
        <dbReference type="ARBA" id="ARBA00023136"/>
    </source>
</evidence>
<proteinExistence type="inferred from homology"/>
<keyword evidence="7" id="KW-1133">Transmembrane helix</keyword>
<dbReference type="NCBIfam" id="TIGR00705">
    <property type="entry name" value="SppA_67K"/>
    <property type="match status" value="1"/>
</dbReference>